<dbReference type="SUPFAM" id="SSF52980">
    <property type="entry name" value="Restriction endonuclease-like"/>
    <property type="match status" value="1"/>
</dbReference>
<accession>A0A916ZTD3</accession>
<dbReference type="RefSeq" id="WP_188406044.1">
    <property type="nucleotide sequence ID" value="NZ_BMGL01000007.1"/>
</dbReference>
<dbReference type="InterPro" id="IPR038726">
    <property type="entry name" value="PDDEXK_AddAB-type"/>
</dbReference>
<reference evidence="2 3" key="1">
    <citation type="journal article" date="2014" name="Int. J. Syst. Evol. Microbiol.">
        <title>Complete genome sequence of Corynebacterium casei LMG S-19264T (=DSM 44701T), isolated from a smear-ripened cheese.</title>
        <authorList>
            <consortium name="US DOE Joint Genome Institute (JGI-PGF)"/>
            <person name="Walter F."/>
            <person name="Albersmeier A."/>
            <person name="Kalinowski J."/>
            <person name="Ruckert C."/>
        </authorList>
    </citation>
    <scope>NUCLEOTIDE SEQUENCE [LARGE SCALE GENOMIC DNA]</scope>
    <source>
        <strain evidence="2 3">CGMCC 1.12925</strain>
    </source>
</reference>
<comment type="caution">
    <text evidence="2">The sequence shown here is derived from an EMBL/GenBank/DDBJ whole genome shotgun (WGS) entry which is preliminary data.</text>
</comment>
<dbReference type="Pfam" id="PF12705">
    <property type="entry name" value="PDDEXK_1"/>
    <property type="match status" value="1"/>
</dbReference>
<evidence type="ECO:0000259" key="1">
    <source>
        <dbReference type="Pfam" id="PF12705"/>
    </source>
</evidence>
<dbReference type="SUPFAM" id="SSF52540">
    <property type="entry name" value="P-loop containing nucleoside triphosphate hydrolases"/>
    <property type="match status" value="1"/>
</dbReference>
<protein>
    <recommendedName>
        <fullName evidence="1">PD-(D/E)XK endonuclease-like domain-containing protein</fullName>
    </recommendedName>
</protein>
<dbReference type="InterPro" id="IPR011335">
    <property type="entry name" value="Restrct_endonuc-II-like"/>
</dbReference>
<sequence>MKSFLEEYVSRCLAAKLDFKQHVFILPSRRAVNFFKQELVHQNSAHFFIPELYSIEDFIEEVADIQLIDTLTAITEFYKVYTEVYPKDKQETFDVVYNWSQTLLQDFNEIDRHLIPAKDFFGNLANVKEIDHWSKTQNPTAIVKNYLEFWKCIPKLYTLLIHNLQQKKQAYQGLAYKLAVQNFDNYLTNTNKQLHFVGFNALNASEQIIFQKTLQSQKGKVIWDLDATLLKDSYHPSSYFLRKYQQEWKYYQQKENEITASTNLFTSLKTIKTYAVPKKIGQAKSVGQILAQLPKEEYTKTAIVLADETLLQPVLNAIPEQILQVNITMGLALKYAPIASFFDQVFQIHKHEHSDLFYKNVLQICGHPSFKMAFPTESKMLKNYFVNHHILSISRQDFFEAFKSYSKAFQQTLQLIFSSLENKPKQLINNCLELCLLFKEFNQENALQLQYVYSFHKLFVQLQNLMALTDYIETIKALYAVYKDVLAHQSLDFKGSPFQGIQLMGMLETRVLDFENVILVSANEGILPSGKSENSYIPFDLKVAFNLPTYKDKDAIYAYHFFRLLQRAKTVHLLYNNDASGMENAEPSRFLRYLQIFPQAKHHLQHYVVSATTKANLSKMQQIPKTPAVISKLKALFNHGISPSALTTYIRNPLDFYKKYVLRINEVEEIEEEVSYRVYGSILHDTLQHLYEGFKGKEIKKQHIQDFLNRYETELLKQFDKHYNAEAIKKGKNLIAFEIAKQQCNRFLNQELKLIEQHELQIVAIEENRKIPFQITQLDFPIFLKGKADRVDVLDGIFRIIDYKTGKVEHKDLIVAEDWDNFTEDYQYSKSFQVLFYALLFQNEAKNKPMQSGIISFKNLNNGFLKFGKKTGKANEKTHKVSTEILQDFEGHLSELIQEICNPDIPFTEKEV</sequence>
<dbReference type="AlphaFoldDB" id="A0A916ZTD3"/>
<gene>
    <name evidence="2" type="ORF">GCM10010831_13310</name>
</gene>
<dbReference type="InterPro" id="IPR027417">
    <property type="entry name" value="P-loop_NTPase"/>
</dbReference>
<evidence type="ECO:0000313" key="3">
    <source>
        <dbReference type="Proteomes" id="UP000599688"/>
    </source>
</evidence>
<proteinExistence type="predicted"/>
<evidence type="ECO:0000313" key="2">
    <source>
        <dbReference type="EMBL" id="GGE13265.1"/>
    </source>
</evidence>
<dbReference type="Gene3D" id="3.90.320.10">
    <property type="match status" value="1"/>
</dbReference>
<keyword evidence="3" id="KW-1185">Reference proteome</keyword>
<organism evidence="2 3">
    <name type="scientific">Psychroflexus salis</name>
    <dbReference type="NCBI Taxonomy" id="1526574"/>
    <lineage>
        <taxon>Bacteria</taxon>
        <taxon>Pseudomonadati</taxon>
        <taxon>Bacteroidota</taxon>
        <taxon>Flavobacteriia</taxon>
        <taxon>Flavobacteriales</taxon>
        <taxon>Flavobacteriaceae</taxon>
        <taxon>Psychroflexus</taxon>
    </lineage>
</organism>
<name>A0A916ZTD3_9FLAO</name>
<feature type="domain" description="PD-(D/E)XK endonuclease-like" evidence="1">
    <location>
        <begin position="641"/>
        <end position="910"/>
    </location>
</feature>
<dbReference type="InterPro" id="IPR011604">
    <property type="entry name" value="PDDEXK-like_dom_sf"/>
</dbReference>
<dbReference type="EMBL" id="BMGL01000007">
    <property type="protein sequence ID" value="GGE13265.1"/>
    <property type="molecule type" value="Genomic_DNA"/>
</dbReference>
<dbReference type="Proteomes" id="UP000599688">
    <property type="component" value="Unassembled WGS sequence"/>
</dbReference>